<dbReference type="GO" id="GO:0042284">
    <property type="term" value="F:sphingolipid delta-4 desaturase activity"/>
    <property type="evidence" value="ECO:0007669"/>
    <property type="project" value="TreeGrafter"/>
</dbReference>
<dbReference type="Proteomes" id="UP000051952">
    <property type="component" value="Unassembled WGS sequence"/>
</dbReference>
<keyword evidence="4" id="KW-1185">Reference proteome</keyword>
<dbReference type="PANTHER" id="PTHR12879">
    <property type="entry name" value="SPHINGOLIPID DELTA 4 DESATURASE/C-4 HYDROXYLASE PROTEIN DES2"/>
    <property type="match status" value="1"/>
</dbReference>
<dbReference type="OMA" id="GATCNQN"/>
<dbReference type="GO" id="GO:0046513">
    <property type="term" value="P:ceramide biosynthetic process"/>
    <property type="evidence" value="ECO:0007669"/>
    <property type="project" value="TreeGrafter"/>
</dbReference>
<dbReference type="GO" id="GO:0016020">
    <property type="term" value="C:membrane"/>
    <property type="evidence" value="ECO:0007669"/>
    <property type="project" value="GOC"/>
</dbReference>
<dbReference type="PANTHER" id="PTHR12879:SF8">
    <property type="entry name" value="SPHINGOLIPID DELTA(4)-DESATURASE DES1"/>
    <property type="match status" value="1"/>
</dbReference>
<organism evidence="3 4">
    <name type="scientific">Bodo saltans</name>
    <name type="common">Flagellated protozoan</name>
    <dbReference type="NCBI Taxonomy" id="75058"/>
    <lineage>
        <taxon>Eukaryota</taxon>
        <taxon>Discoba</taxon>
        <taxon>Euglenozoa</taxon>
        <taxon>Kinetoplastea</taxon>
        <taxon>Metakinetoplastina</taxon>
        <taxon>Eubodonida</taxon>
        <taxon>Bodonidae</taxon>
        <taxon>Bodo</taxon>
    </lineage>
</organism>
<sequence length="343" mass="39425">MSPPQDFYWSNEQEPHVHRRKEILAKYGKEVKQLMGPESRTKFIAVSVTITQISLGLFVAPYISSWLSYFLLAYVVGATLSHNLFLAIHEITHNLAFRKPLPNDLLAMFCNIPLVLPYAMMFKTYHAEHHRYQGWDGVDTDIPAPIEAKLLSHFFGKLFFLVFQVGFYALRPCIVRPITINKMHIVNYAVIVPIQLSLIYFFGFKPVGFWALCTILACSLHPMAGHFIAEHYVFDGKGKQETFSYYGPLNFFGYNVGYHNEHHDFPNVPWSRLEGLKQAAPEFYNNLETCPSWPGTLFRFLFNSDMNSYCRVKRELGAWKRTQMLSTCDAPGSPTTPATKKDE</sequence>
<feature type="transmembrane region" description="Helical" evidence="1">
    <location>
        <begin position="185"/>
        <end position="203"/>
    </location>
</feature>
<dbReference type="AlphaFoldDB" id="A0A0S4IZS1"/>
<dbReference type="VEuPathDB" id="TriTrypDB:BSAL_76870"/>
<dbReference type="OrthoDB" id="257412at2759"/>
<evidence type="ECO:0000259" key="2">
    <source>
        <dbReference type="SMART" id="SM01269"/>
    </source>
</evidence>
<protein>
    <submittedName>
        <fullName evidence="3">Fatty acid desaturase, putative</fullName>
    </submittedName>
</protein>
<evidence type="ECO:0000256" key="1">
    <source>
        <dbReference type="SAM" id="Phobius"/>
    </source>
</evidence>
<proteinExistence type="predicted"/>
<keyword evidence="1" id="KW-0472">Membrane</keyword>
<feature type="transmembrane region" description="Helical" evidence="1">
    <location>
        <begin position="154"/>
        <end position="173"/>
    </location>
</feature>
<evidence type="ECO:0000313" key="4">
    <source>
        <dbReference type="Proteomes" id="UP000051952"/>
    </source>
</evidence>
<keyword evidence="1" id="KW-0812">Transmembrane</keyword>
<dbReference type="SMART" id="SM01269">
    <property type="entry name" value="Lipid_DES"/>
    <property type="match status" value="1"/>
</dbReference>
<name>A0A0S4IZS1_BODSA</name>
<accession>A0A0S4IZS1</accession>
<feature type="domain" description="Sphingolipid delta4-desaturase N-terminal" evidence="2">
    <location>
        <begin position="2"/>
        <end position="41"/>
    </location>
</feature>
<feature type="transmembrane region" description="Helical" evidence="1">
    <location>
        <begin position="69"/>
        <end position="89"/>
    </location>
</feature>
<feature type="transmembrane region" description="Helical" evidence="1">
    <location>
        <begin position="101"/>
        <end position="120"/>
    </location>
</feature>
<dbReference type="Pfam" id="PF00487">
    <property type="entry name" value="FA_desaturase"/>
    <property type="match status" value="1"/>
</dbReference>
<evidence type="ECO:0000313" key="3">
    <source>
        <dbReference type="EMBL" id="CUG28141.1"/>
    </source>
</evidence>
<reference evidence="4" key="1">
    <citation type="submission" date="2015-09" db="EMBL/GenBank/DDBJ databases">
        <authorList>
            <consortium name="Pathogen Informatics"/>
        </authorList>
    </citation>
    <scope>NUCLEOTIDE SEQUENCE [LARGE SCALE GENOMIC DNA]</scope>
    <source>
        <strain evidence="4">Lake Konstanz</strain>
    </source>
</reference>
<dbReference type="InterPro" id="IPR005804">
    <property type="entry name" value="FA_desaturase_dom"/>
</dbReference>
<dbReference type="Pfam" id="PF08557">
    <property type="entry name" value="Lipid_DES"/>
    <property type="match status" value="1"/>
</dbReference>
<gene>
    <name evidence="3" type="ORF">BSAL_76870</name>
</gene>
<dbReference type="EMBL" id="CYKH01000730">
    <property type="protein sequence ID" value="CUG28141.1"/>
    <property type="molecule type" value="Genomic_DNA"/>
</dbReference>
<feature type="transmembrane region" description="Helical" evidence="1">
    <location>
        <begin position="43"/>
        <end position="63"/>
    </location>
</feature>
<keyword evidence="1" id="KW-1133">Transmembrane helix</keyword>
<feature type="transmembrane region" description="Helical" evidence="1">
    <location>
        <begin position="209"/>
        <end position="229"/>
    </location>
</feature>
<dbReference type="InterPro" id="IPR013866">
    <property type="entry name" value="Sphingolipid_d4-desaturase_N"/>
</dbReference>